<keyword evidence="1" id="KW-1133">Transmembrane helix</keyword>
<organism evidence="3 4">
    <name type="scientific">Chryseobacterium arachidis</name>
    <dbReference type="NCBI Taxonomy" id="1416778"/>
    <lineage>
        <taxon>Bacteria</taxon>
        <taxon>Pseudomonadati</taxon>
        <taxon>Bacteroidota</taxon>
        <taxon>Flavobacteriia</taxon>
        <taxon>Flavobacteriales</taxon>
        <taxon>Weeksellaceae</taxon>
        <taxon>Chryseobacterium group</taxon>
        <taxon>Chryseobacterium</taxon>
    </lineage>
</organism>
<keyword evidence="1" id="KW-0472">Membrane</keyword>
<accession>A0A1M4WYR0</accession>
<dbReference type="Proteomes" id="UP000184518">
    <property type="component" value="Unassembled WGS sequence"/>
</dbReference>
<reference evidence="4" key="1">
    <citation type="submission" date="2016-11" db="EMBL/GenBank/DDBJ databases">
        <authorList>
            <person name="Varghese N."/>
            <person name="Submissions S."/>
        </authorList>
    </citation>
    <scope>NUCLEOTIDE SEQUENCE [LARGE SCALE GENOMIC DNA]</scope>
    <source>
        <strain evidence="4">DSM 27619</strain>
    </source>
</reference>
<keyword evidence="1" id="KW-0812">Transmembrane</keyword>
<dbReference type="Pfam" id="PF13785">
    <property type="entry name" value="DUF4178"/>
    <property type="match status" value="1"/>
</dbReference>
<sequence length="490" mass="55731">MHFTCPLCKTENKIDADFRIKEYICRSCSNLIDIAKNTSTKVVKKPVESVVLEVGRKGMIDEVEYTVTGIIIRKYGTHIFWREYFLKDKKGEDAFLSESDGHWVFLHSIDGMDVKKKLNGKAAELHGRNYRWYETTECTIHAAAGFFEDRLNFGLATYREYVNATQMISQEQSGGTNEYFFGMHISKYKVKRAFKIPHLPHYSGVGIVQPFYFNFKQTINIMAVAALMICLIQLYVVTSRTNKSVFEEEINFTDVKDKEKVSKSFELSGGSAPLKVEVSSNVDNSWASVGLSLVNEATNEIAFASKDIEQYHGYEDGESWSEGSGNETFNFCGVAPGKYHFLISADKEGNASDPFKKGYQFDNGNYSVIQDGKGSYYMKDNKTSEIKTYADKFFLQSELMTMNNILGKPQEILKIDSILSNAIPTEYNYEMKPDNNPTVKIKAEWLPVSFWNFTIVLIILIIFVGACYLGRKIFETNKWANSSNSPYPQS</sequence>
<dbReference type="AlphaFoldDB" id="A0A1M4WYR0"/>
<dbReference type="STRING" id="1416778.SAMN05443633_102173"/>
<evidence type="ECO:0000313" key="4">
    <source>
        <dbReference type="Proteomes" id="UP000184518"/>
    </source>
</evidence>
<gene>
    <name evidence="3" type="ORF">SAMN05443633_102173</name>
</gene>
<name>A0A1M4WYR0_9FLAO</name>
<dbReference type="OrthoDB" id="713199at2"/>
<dbReference type="RefSeq" id="WP_072953517.1">
    <property type="nucleotide sequence ID" value="NZ_FQUT01000002.1"/>
</dbReference>
<evidence type="ECO:0000313" key="3">
    <source>
        <dbReference type="EMBL" id="SHE86193.1"/>
    </source>
</evidence>
<feature type="transmembrane region" description="Helical" evidence="1">
    <location>
        <begin position="450"/>
        <end position="469"/>
    </location>
</feature>
<protein>
    <recommendedName>
        <fullName evidence="2">DUF4178 domain-containing protein</fullName>
    </recommendedName>
</protein>
<dbReference type="InterPro" id="IPR025235">
    <property type="entry name" value="DUF4178"/>
</dbReference>
<feature type="domain" description="DUF4178" evidence="2">
    <location>
        <begin position="54"/>
        <end position="186"/>
    </location>
</feature>
<proteinExistence type="predicted"/>
<dbReference type="EMBL" id="FQUT01000002">
    <property type="protein sequence ID" value="SHE86193.1"/>
    <property type="molecule type" value="Genomic_DNA"/>
</dbReference>
<keyword evidence="4" id="KW-1185">Reference proteome</keyword>
<evidence type="ECO:0000259" key="2">
    <source>
        <dbReference type="Pfam" id="PF13785"/>
    </source>
</evidence>
<evidence type="ECO:0000256" key="1">
    <source>
        <dbReference type="SAM" id="Phobius"/>
    </source>
</evidence>